<organism evidence="16 17">
    <name type="scientific">Rhodovarius crocodyli</name>
    <dbReference type="NCBI Taxonomy" id="1979269"/>
    <lineage>
        <taxon>Bacteria</taxon>
        <taxon>Pseudomonadati</taxon>
        <taxon>Pseudomonadota</taxon>
        <taxon>Alphaproteobacteria</taxon>
        <taxon>Acetobacterales</taxon>
        <taxon>Roseomonadaceae</taxon>
        <taxon>Rhodovarius</taxon>
    </lineage>
</organism>
<evidence type="ECO:0000313" key="17">
    <source>
        <dbReference type="Proteomes" id="UP000282957"/>
    </source>
</evidence>
<dbReference type="Pfam" id="PF00430">
    <property type="entry name" value="ATP-synt_B"/>
    <property type="match status" value="1"/>
</dbReference>
<evidence type="ECO:0000256" key="8">
    <source>
        <dbReference type="ARBA" id="ARBA00023136"/>
    </source>
</evidence>
<comment type="subcellular location">
    <subcellularLocation>
        <location evidence="13">Cell membrane</location>
        <topology evidence="13">Single-pass membrane protein</topology>
    </subcellularLocation>
    <subcellularLocation>
        <location evidence="12">Endomembrane system</location>
        <topology evidence="12">Single-pass membrane protein</topology>
    </subcellularLocation>
</comment>
<evidence type="ECO:0000256" key="1">
    <source>
        <dbReference type="ARBA" id="ARBA00005513"/>
    </source>
</evidence>
<dbReference type="GO" id="GO:0045259">
    <property type="term" value="C:proton-transporting ATP synthase complex"/>
    <property type="evidence" value="ECO:0007669"/>
    <property type="project" value="UniProtKB-KW"/>
</dbReference>
<dbReference type="HAMAP" id="MF_01398">
    <property type="entry name" value="ATP_synth_b_bprime"/>
    <property type="match status" value="1"/>
</dbReference>
<dbReference type="Proteomes" id="UP000282957">
    <property type="component" value="Unassembled WGS sequence"/>
</dbReference>
<dbReference type="GO" id="GO:0005886">
    <property type="term" value="C:plasma membrane"/>
    <property type="evidence" value="ECO:0007669"/>
    <property type="project" value="UniProtKB-SubCell"/>
</dbReference>
<dbReference type="AlphaFoldDB" id="A0A437MHE4"/>
<dbReference type="PANTHER" id="PTHR33445">
    <property type="entry name" value="ATP SYNTHASE SUBUNIT B', CHLOROPLASTIC"/>
    <property type="match status" value="1"/>
</dbReference>
<evidence type="ECO:0000256" key="11">
    <source>
        <dbReference type="ARBA" id="ARBA00025614"/>
    </source>
</evidence>
<reference evidence="16 17" key="1">
    <citation type="submission" date="2019-01" db="EMBL/GenBank/DDBJ databases">
        <authorList>
            <person name="Chen W.-M."/>
        </authorList>
    </citation>
    <scope>NUCLEOTIDE SEQUENCE [LARGE SCALE GENOMIC DNA]</scope>
    <source>
        <strain evidence="16 17">CCP-6</strain>
    </source>
</reference>
<keyword evidence="13" id="KW-1003">Cell membrane</keyword>
<evidence type="ECO:0000256" key="15">
    <source>
        <dbReference type="SAM" id="Coils"/>
    </source>
</evidence>
<evidence type="ECO:0000256" key="6">
    <source>
        <dbReference type="ARBA" id="ARBA00022989"/>
    </source>
</evidence>
<dbReference type="OrthoDB" id="7271837at2"/>
<evidence type="ECO:0000313" key="16">
    <source>
        <dbReference type="EMBL" id="RVT97080.1"/>
    </source>
</evidence>
<dbReference type="Gene3D" id="1.20.120.20">
    <property type="entry name" value="Apolipoprotein"/>
    <property type="match status" value="1"/>
</dbReference>
<dbReference type="RefSeq" id="WP_127787727.1">
    <property type="nucleotide sequence ID" value="NZ_SACL01000003.1"/>
</dbReference>
<evidence type="ECO:0000256" key="12">
    <source>
        <dbReference type="ARBA" id="ARBA00037847"/>
    </source>
</evidence>
<keyword evidence="15" id="KW-0175">Coiled coil</keyword>
<evidence type="ECO:0000256" key="2">
    <source>
        <dbReference type="ARBA" id="ARBA00022448"/>
    </source>
</evidence>
<dbReference type="InterPro" id="IPR050059">
    <property type="entry name" value="ATP_synthase_B_chain"/>
</dbReference>
<evidence type="ECO:0000256" key="3">
    <source>
        <dbReference type="ARBA" id="ARBA00022547"/>
    </source>
</evidence>
<gene>
    <name evidence="13" type="primary">atpF</name>
    <name evidence="16" type="ORF">EOD42_11870</name>
</gene>
<evidence type="ECO:0000256" key="13">
    <source>
        <dbReference type="HAMAP-Rule" id="MF_01398"/>
    </source>
</evidence>
<feature type="coiled-coil region" evidence="15">
    <location>
        <begin position="50"/>
        <end position="121"/>
    </location>
</feature>
<protein>
    <recommendedName>
        <fullName evidence="13">ATP synthase subunit b</fullName>
    </recommendedName>
    <alternativeName>
        <fullName evidence="13">ATP synthase F(0) sector subunit b</fullName>
    </alternativeName>
    <alternativeName>
        <fullName evidence="13">ATPase subunit I</fullName>
    </alternativeName>
    <alternativeName>
        <fullName evidence="13">F-type ATPase subunit b</fullName>
        <shortName evidence="13">F-ATPase subunit b</shortName>
    </alternativeName>
</protein>
<evidence type="ECO:0000256" key="7">
    <source>
        <dbReference type="ARBA" id="ARBA00023065"/>
    </source>
</evidence>
<evidence type="ECO:0000256" key="4">
    <source>
        <dbReference type="ARBA" id="ARBA00022692"/>
    </source>
</evidence>
<dbReference type="CDD" id="cd06503">
    <property type="entry name" value="ATP-synt_Fo_b"/>
    <property type="match status" value="1"/>
</dbReference>
<feature type="transmembrane region" description="Helical" evidence="13">
    <location>
        <begin position="12"/>
        <end position="32"/>
    </location>
</feature>
<keyword evidence="5 13" id="KW-0375">Hydrogen ion transport</keyword>
<comment type="function">
    <text evidence="11">Component of the F(0) channel, it forms part of the peripheral stalk, linking F(1) to F(0). The b'-subunit is a diverged and duplicated form of b found in plants and photosynthetic bacteria.</text>
</comment>
<dbReference type="GO" id="GO:0046933">
    <property type="term" value="F:proton-transporting ATP synthase activity, rotational mechanism"/>
    <property type="evidence" value="ECO:0007669"/>
    <property type="project" value="UniProtKB-UniRule"/>
</dbReference>
<comment type="function">
    <text evidence="10 13">F(1)F(0) ATP synthase produces ATP from ADP in the presence of a proton or sodium gradient. F-type ATPases consist of two structural domains, F(1) containing the extramembraneous catalytic core and F(0) containing the membrane proton channel, linked together by a central stalk and a peripheral stalk. During catalysis, ATP synthesis in the catalytic domain of F(1) is coupled via a rotary mechanism of the central stalk subunits to proton translocation.</text>
</comment>
<name>A0A437MHE4_9PROT</name>
<dbReference type="PANTHER" id="PTHR33445:SF1">
    <property type="entry name" value="ATP SYNTHASE SUBUNIT B"/>
    <property type="match status" value="1"/>
</dbReference>
<dbReference type="InterPro" id="IPR002146">
    <property type="entry name" value="ATP_synth_b/b'su_bac/chlpt"/>
</dbReference>
<evidence type="ECO:0000256" key="9">
    <source>
        <dbReference type="ARBA" id="ARBA00023310"/>
    </source>
</evidence>
<proteinExistence type="inferred from homology"/>
<keyword evidence="8 13" id="KW-0472">Membrane</keyword>
<evidence type="ECO:0000256" key="10">
    <source>
        <dbReference type="ARBA" id="ARBA00025198"/>
    </source>
</evidence>
<evidence type="ECO:0000256" key="5">
    <source>
        <dbReference type="ARBA" id="ARBA00022781"/>
    </source>
</evidence>
<dbReference type="EMBL" id="SACL01000003">
    <property type="protein sequence ID" value="RVT97080.1"/>
    <property type="molecule type" value="Genomic_DNA"/>
</dbReference>
<keyword evidence="7 13" id="KW-0406">Ion transport</keyword>
<keyword evidence="4 13" id="KW-0812">Transmembrane</keyword>
<accession>A0A437MHE4</accession>
<dbReference type="GO" id="GO:0046961">
    <property type="term" value="F:proton-transporting ATPase activity, rotational mechanism"/>
    <property type="evidence" value="ECO:0007669"/>
    <property type="project" value="TreeGrafter"/>
</dbReference>
<keyword evidence="2 13" id="KW-0813">Transport</keyword>
<keyword evidence="17" id="KW-1185">Reference proteome</keyword>
<comment type="similarity">
    <text evidence="1 13 14">Belongs to the ATPase B chain family.</text>
</comment>
<comment type="caution">
    <text evidence="16">The sequence shown here is derived from an EMBL/GenBank/DDBJ whole genome shotgun (WGS) entry which is preliminary data.</text>
</comment>
<keyword evidence="9 13" id="KW-0066">ATP synthesis</keyword>
<comment type="subunit">
    <text evidence="13">F-type ATPases have 2 components, F(1) - the catalytic core - and F(0) - the membrane proton channel. F(1) has five subunits: alpha(3), beta(3), gamma(1), delta(1), epsilon(1). F(0) has three main subunits: a(1), b(2) and c(10-14). The alpha and beta chains form an alternating ring which encloses part of the gamma chain. F(1) is attached to F(0) by a central stalk formed by the gamma and epsilon chains, while a peripheral stalk is formed by the delta and b chains.</text>
</comment>
<evidence type="ECO:0000256" key="14">
    <source>
        <dbReference type="RuleBase" id="RU003848"/>
    </source>
</evidence>
<dbReference type="GO" id="GO:0012505">
    <property type="term" value="C:endomembrane system"/>
    <property type="evidence" value="ECO:0007669"/>
    <property type="project" value="UniProtKB-SubCell"/>
</dbReference>
<sequence length="164" mass="16732">MPQFQDPLLLSQAVWLLIIFGAFYFVLSSFVLPRVGSVLEDRAARISADLEAARASKQQADAALAELNAATAKARAEAQAAIAAAVADANAKAQAEAEALNAKLSQQIDAAEARISTARDAAMSAIGTVATETATALVSKLIGHADANAVQSAVGRSLASRGAA</sequence>
<keyword evidence="3 13" id="KW-0138">CF(0)</keyword>
<keyword evidence="6 13" id="KW-1133">Transmembrane helix</keyword>